<gene>
    <name evidence="5" type="ORF">GWC95_08960</name>
</gene>
<organism evidence="5 6">
    <name type="scientific">Sediminibacterium roseum</name>
    <dbReference type="NCBI Taxonomy" id="1978412"/>
    <lineage>
        <taxon>Bacteria</taxon>
        <taxon>Pseudomonadati</taxon>
        <taxon>Bacteroidota</taxon>
        <taxon>Chitinophagia</taxon>
        <taxon>Chitinophagales</taxon>
        <taxon>Chitinophagaceae</taxon>
        <taxon>Sediminibacterium</taxon>
    </lineage>
</organism>
<comment type="caution">
    <text evidence="5">The sequence shown here is derived from an EMBL/GenBank/DDBJ whole genome shotgun (WGS) entry which is preliminary data.</text>
</comment>
<name>A0ABW9ZSG9_9BACT</name>
<accession>A0ABW9ZSG9</accession>
<dbReference type="InterPro" id="IPR020084">
    <property type="entry name" value="NUDIX_hydrolase_CS"/>
</dbReference>
<dbReference type="PANTHER" id="PTHR43046:SF14">
    <property type="entry name" value="MUTT_NUDIX FAMILY PROTEIN"/>
    <property type="match status" value="1"/>
</dbReference>
<evidence type="ECO:0000256" key="3">
    <source>
        <dbReference type="RuleBase" id="RU003476"/>
    </source>
</evidence>
<sequence length="137" mass="15519">MEKTKIIAGGGLVLNDAGALLMIFRRGKWDLPKGKLDAGETILACAVREVKEETGLKDVEHGELIGITYHEYFDPYLKEEVIKESHWYAMRARGEQQLLPQTEEDITEIKWVSGEELEACLENSYPNVVEIIKKADL</sequence>
<dbReference type="InterPro" id="IPR000086">
    <property type="entry name" value="NUDIX_hydrolase_dom"/>
</dbReference>
<comment type="similarity">
    <text evidence="3">Belongs to the Nudix hydrolase family.</text>
</comment>
<evidence type="ECO:0000259" key="4">
    <source>
        <dbReference type="PROSITE" id="PS51462"/>
    </source>
</evidence>
<evidence type="ECO:0000256" key="1">
    <source>
        <dbReference type="ARBA" id="ARBA00001946"/>
    </source>
</evidence>
<dbReference type="PROSITE" id="PS00893">
    <property type="entry name" value="NUDIX_BOX"/>
    <property type="match status" value="1"/>
</dbReference>
<keyword evidence="2 3" id="KW-0378">Hydrolase</keyword>
<reference evidence="5 6" key="1">
    <citation type="submission" date="2020-01" db="EMBL/GenBank/DDBJ databases">
        <title>Genome analysis.</title>
        <authorList>
            <person name="Wu S."/>
            <person name="Wang G."/>
        </authorList>
    </citation>
    <scope>NUCLEOTIDE SEQUENCE [LARGE SCALE GENOMIC DNA]</scope>
    <source>
        <strain evidence="5 6">SYL130</strain>
    </source>
</reference>
<dbReference type="InterPro" id="IPR020476">
    <property type="entry name" value="Nudix_hydrolase"/>
</dbReference>
<feature type="domain" description="Nudix hydrolase" evidence="4">
    <location>
        <begin position="4"/>
        <end position="135"/>
    </location>
</feature>
<dbReference type="PROSITE" id="PS51462">
    <property type="entry name" value="NUDIX"/>
    <property type="match status" value="1"/>
</dbReference>
<comment type="cofactor">
    <cofactor evidence="1">
        <name>Mg(2+)</name>
        <dbReference type="ChEBI" id="CHEBI:18420"/>
    </cofactor>
</comment>
<dbReference type="InterPro" id="IPR015797">
    <property type="entry name" value="NUDIX_hydrolase-like_dom_sf"/>
</dbReference>
<proteinExistence type="inferred from homology"/>
<evidence type="ECO:0000313" key="5">
    <source>
        <dbReference type="EMBL" id="NCI50050.1"/>
    </source>
</evidence>
<dbReference type="CDD" id="cd03673">
    <property type="entry name" value="NUDIX_Ap6A_hydrolase"/>
    <property type="match status" value="1"/>
</dbReference>
<dbReference type="PRINTS" id="PR00502">
    <property type="entry name" value="NUDIXFAMILY"/>
</dbReference>
<dbReference type="Pfam" id="PF00293">
    <property type="entry name" value="NUDIX"/>
    <property type="match status" value="1"/>
</dbReference>
<dbReference type="RefSeq" id="WP_161818364.1">
    <property type="nucleotide sequence ID" value="NZ_JAACJS010000012.1"/>
</dbReference>
<evidence type="ECO:0000313" key="6">
    <source>
        <dbReference type="Proteomes" id="UP000753802"/>
    </source>
</evidence>
<dbReference type="Proteomes" id="UP000753802">
    <property type="component" value="Unassembled WGS sequence"/>
</dbReference>
<dbReference type="Gene3D" id="3.90.79.10">
    <property type="entry name" value="Nucleoside Triphosphate Pyrophosphohydrolase"/>
    <property type="match status" value="1"/>
</dbReference>
<dbReference type="EMBL" id="JAACJS010000012">
    <property type="protein sequence ID" value="NCI50050.1"/>
    <property type="molecule type" value="Genomic_DNA"/>
</dbReference>
<evidence type="ECO:0000256" key="2">
    <source>
        <dbReference type="ARBA" id="ARBA00022801"/>
    </source>
</evidence>
<protein>
    <submittedName>
        <fullName evidence="5">NUDIX domain-containing protein</fullName>
    </submittedName>
</protein>
<dbReference type="SUPFAM" id="SSF55811">
    <property type="entry name" value="Nudix"/>
    <property type="match status" value="1"/>
</dbReference>
<keyword evidence="6" id="KW-1185">Reference proteome</keyword>
<dbReference type="PANTHER" id="PTHR43046">
    <property type="entry name" value="GDP-MANNOSE MANNOSYL HYDROLASE"/>
    <property type="match status" value="1"/>
</dbReference>